<evidence type="ECO:0000256" key="4">
    <source>
        <dbReference type="ARBA" id="ARBA00022833"/>
    </source>
</evidence>
<dbReference type="GO" id="GO:0016787">
    <property type="term" value="F:hydrolase activity"/>
    <property type="evidence" value="ECO:0007669"/>
    <property type="project" value="UniProtKB-KW"/>
</dbReference>
<evidence type="ECO:0000313" key="7">
    <source>
        <dbReference type="Proteomes" id="UP000076490"/>
    </source>
</evidence>
<evidence type="ECO:0000313" key="6">
    <source>
        <dbReference type="EMBL" id="KZE39778.1"/>
    </source>
</evidence>
<keyword evidence="2" id="KW-0479">Metal-binding</keyword>
<dbReference type="PANTHER" id="PTHR42978">
    <property type="entry name" value="QUORUM-QUENCHING LACTONASE YTNP-RELATED-RELATED"/>
    <property type="match status" value="1"/>
</dbReference>
<sequence length="294" mass="33470">MDNYQFHGIELTWLDGGFNRLDGGAMFGPVPKVLWSRKYEVDGDNKIPLATEPILVRTHGKNILIEAGLGSGKLTEKQIRNLGVTRESRIEESLGELGLTTADIDIILMTHLHNDHAAGLTRREGDGYASVFPNAKIHVSRIEWDEMREPNIRSRNTYFRENWEPVQGQVKTFEEQVEVVPGIEMVHTGGHSAGHAIIKITKNGETLIHMADLMPTHAHQNPLWVMAFDDYPMDSIYSKERLMKEALENGYRFIFYHDAVYRMIQWDKSGKEITDSLERTPFEAPVRAGAEQEK</sequence>
<dbReference type="InterPro" id="IPR001279">
    <property type="entry name" value="Metallo-B-lactamas"/>
</dbReference>
<dbReference type="CDD" id="cd07728">
    <property type="entry name" value="YtnP-like_MBL-fold"/>
    <property type="match status" value="1"/>
</dbReference>
<evidence type="ECO:0000256" key="3">
    <source>
        <dbReference type="ARBA" id="ARBA00022801"/>
    </source>
</evidence>
<dbReference type="AlphaFoldDB" id="A0A165HFL1"/>
<dbReference type="Pfam" id="PF00753">
    <property type="entry name" value="Lactamase_B"/>
    <property type="match status" value="1"/>
</dbReference>
<evidence type="ECO:0000259" key="5">
    <source>
        <dbReference type="SMART" id="SM00849"/>
    </source>
</evidence>
<dbReference type="SUPFAM" id="SSF56281">
    <property type="entry name" value="Metallo-hydrolase/oxidoreductase"/>
    <property type="match status" value="1"/>
</dbReference>
<keyword evidence="3" id="KW-0378">Hydrolase</keyword>
<evidence type="ECO:0000256" key="2">
    <source>
        <dbReference type="ARBA" id="ARBA00022723"/>
    </source>
</evidence>
<dbReference type="RefSeq" id="WP_063177737.1">
    <property type="nucleotide sequence ID" value="NZ_LQNT01000001.1"/>
</dbReference>
<reference evidence="6 7" key="1">
    <citation type="submission" date="2016-01" db="EMBL/GenBank/DDBJ databases">
        <title>Whole genome sequencing of Bhargavaea cecembensis T14.</title>
        <authorList>
            <person name="Hong K.W."/>
        </authorList>
    </citation>
    <scope>NUCLEOTIDE SEQUENCE [LARGE SCALE GENOMIC DNA]</scope>
    <source>
        <strain evidence="6 7">T14</strain>
    </source>
</reference>
<dbReference type="OrthoDB" id="9802897at2"/>
<name>A0A165HFL1_9BACL</name>
<dbReference type="InterPro" id="IPR036866">
    <property type="entry name" value="RibonucZ/Hydroxyglut_hydro"/>
</dbReference>
<organism evidence="6 7">
    <name type="scientific">Bhargavaea cecembensis</name>
    <dbReference type="NCBI Taxonomy" id="394098"/>
    <lineage>
        <taxon>Bacteria</taxon>
        <taxon>Bacillati</taxon>
        <taxon>Bacillota</taxon>
        <taxon>Bacilli</taxon>
        <taxon>Bacillales</taxon>
        <taxon>Caryophanaceae</taxon>
        <taxon>Bhargavaea</taxon>
    </lineage>
</organism>
<proteinExistence type="inferred from homology"/>
<dbReference type="EMBL" id="LQNT01000001">
    <property type="protein sequence ID" value="KZE39778.1"/>
    <property type="molecule type" value="Genomic_DNA"/>
</dbReference>
<gene>
    <name evidence="6" type="ORF">AV656_00330</name>
</gene>
<dbReference type="SMART" id="SM00849">
    <property type="entry name" value="Lactamase_B"/>
    <property type="match status" value="1"/>
</dbReference>
<feature type="domain" description="Metallo-beta-lactamase" evidence="5">
    <location>
        <begin position="50"/>
        <end position="257"/>
    </location>
</feature>
<dbReference type="InterPro" id="IPR051013">
    <property type="entry name" value="MBL_superfamily_lactonases"/>
</dbReference>
<accession>A0A165HFL1</accession>
<protein>
    <recommendedName>
        <fullName evidence="5">Metallo-beta-lactamase domain-containing protein</fullName>
    </recommendedName>
</protein>
<dbReference type="Proteomes" id="UP000076490">
    <property type="component" value="Unassembled WGS sequence"/>
</dbReference>
<comment type="similarity">
    <text evidence="1">Belongs to the metallo-beta-lactamase superfamily.</text>
</comment>
<dbReference type="PANTHER" id="PTHR42978:SF6">
    <property type="entry name" value="QUORUM-QUENCHING LACTONASE YTNP-RELATED"/>
    <property type="match status" value="1"/>
</dbReference>
<dbReference type="Gene3D" id="3.60.15.10">
    <property type="entry name" value="Ribonuclease Z/Hydroxyacylglutathione hydrolase-like"/>
    <property type="match status" value="1"/>
</dbReference>
<keyword evidence="4" id="KW-0862">Zinc</keyword>
<dbReference type="GO" id="GO:0046872">
    <property type="term" value="F:metal ion binding"/>
    <property type="evidence" value="ECO:0007669"/>
    <property type="project" value="UniProtKB-KW"/>
</dbReference>
<evidence type="ECO:0000256" key="1">
    <source>
        <dbReference type="ARBA" id="ARBA00007749"/>
    </source>
</evidence>
<comment type="caution">
    <text evidence="6">The sequence shown here is derived from an EMBL/GenBank/DDBJ whole genome shotgun (WGS) entry which is preliminary data.</text>
</comment>